<comment type="caution">
    <text evidence="2">The sequence shown here is derived from an EMBL/GenBank/DDBJ whole genome shotgun (WGS) entry which is preliminary data.</text>
</comment>
<sequence length="307" mass="33867">MTIEGYDSPDSHPISSTDVFDIKIGMLLTCVDFLFYGIQSTLFVGALCALARRERRAVFINASIVALFLLSTLSVILRLAFHVAQLPTTYGHEPWNWPRAWRFNVVIAVIFRLTYVLSDAVVVWRTWMLWQNSRTVKGILIICMCGSAVGSIVDCVWSLQSLEAAGANSSTTRTLVKTIPLLLTNLITTTLAGVQVWRYRRDVKGCLGAWTVRTKVERVLTLLSECGFIYSLIWLVGLVTAALGGGKITDSVYNVIGQSYHCIAGIYPTFIVFAVAMQKLETQSFIGSAAAHSIAFARQPDEVTTPS</sequence>
<keyword evidence="1" id="KW-0812">Transmembrane</keyword>
<feature type="transmembrane region" description="Helical" evidence="1">
    <location>
        <begin position="58"/>
        <end position="81"/>
    </location>
</feature>
<dbReference type="Proteomes" id="UP000320762">
    <property type="component" value="Unassembled WGS sequence"/>
</dbReference>
<organism evidence="2 3">
    <name type="scientific">Schizophyllum amplum</name>
    <dbReference type="NCBI Taxonomy" id="97359"/>
    <lineage>
        <taxon>Eukaryota</taxon>
        <taxon>Fungi</taxon>
        <taxon>Dikarya</taxon>
        <taxon>Basidiomycota</taxon>
        <taxon>Agaricomycotina</taxon>
        <taxon>Agaricomycetes</taxon>
        <taxon>Agaricomycetidae</taxon>
        <taxon>Agaricales</taxon>
        <taxon>Schizophyllaceae</taxon>
        <taxon>Schizophyllum</taxon>
    </lineage>
</organism>
<feature type="transmembrane region" description="Helical" evidence="1">
    <location>
        <begin position="219"/>
        <end position="243"/>
    </location>
</feature>
<dbReference type="EMBL" id="VDMD01000001">
    <property type="protein sequence ID" value="TRM68887.1"/>
    <property type="molecule type" value="Genomic_DNA"/>
</dbReference>
<protein>
    <submittedName>
        <fullName evidence="2">Uncharacterized protein</fullName>
    </submittedName>
</protein>
<feature type="transmembrane region" description="Helical" evidence="1">
    <location>
        <begin position="101"/>
        <end position="127"/>
    </location>
</feature>
<feature type="transmembrane region" description="Helical" evidence="1">
    <location>
        <begin position="33"/>
        <end position="51"/>
    </location>
</feature>
<keyword evidence="1" id="KW-0472">Membrane</keyword>
<evidence type="ECO:0000313" key="3">
    <source>
        <dbReference type="Proteomes" id="UP000320762"/>
    </source>
</evidence>
<feature type="transmembrane region" description="Helical" evidence="1">
    <location>
        <begin position="255"/>
        <end position="276"/>
    </location>
</feature>
<proteinExistence type="predicted"/>
<feature type="transmembrane region" description="Helical" evidence="1">
    <location>
        <begin position="179"/>
        <end position="199"/>
    </location>
</feature>
<gene>
    <name evidence="2" type="ORF">BD626DRAFT_392649</name>
</gene>
<evidence type="ECO:0000313" key="2">
    <source>
        <dbReference type="EMBL" id="TRM68887.1"/>
    </source>
</evidence>
<dbReference type="AlphaFoldDB" id="A0A550CVR7"/>
<reference evidence="2 3" key="1">
    <citation type="journal article" date="2019" name="New Phytol.">
        <title>Comparative genomics reveals unique wood-decay strategies and fruiting body development in the Schizophyllaceae.</title>
        <authorList>
            <person name="Almasi E."/>
            <person name="Sahu N."/>
            <person name="Krizsan K."/>
            <person name="Balint B."/>
            <person name="Kovacs G.M."/>
            <person name="Kiss B."/>
            <person name="Cseklye J."/>
            <person name="Drula E."/>
            <person name="Henrissat B."/>
            <person name="Nagy I."/>
            <person name="Chovatia M."/>
            <person name="Adam C."/>
            <person name="LaButti K."/>
            <person name="Lipzen A."/>
            <person name="Riley R."/>
            <person name="Grigoriev I.V."/>
            <person name="Nagy L.G."/>
        </authorList>
    </citation>
    <scope>NUCLEOTIDE SEQUENCE [LARGE SCALE GENOMIC DNA]</scope>
    <source>
        <strain evidence="2 3">NL-1724</strain>
    </source>
</reference>
<dbReference type="OrthoDB" id="3174319at2759"/>
<keyword evidence="1" id="KW-1133">Transmembrane helix</keyword>
<name>A0A550CVR7_9AGAR</name>
<feature type="transmembrane region" description="Helical" evidence="1">
    <location>
        <begin position="139"/>
        <end position="159"/>
    </location>
</feature>
<keyword evidence="3" id="KW-1185">Reference proteome</keyword>
<evidence type="ECO:0000256" key="1">
    <source>
        <dbReference type="SAM" id="Phobius"/>
    </source>
</evidence>
<accession>A0A550CVR7</accession>